<evidence type="ECO:0000313" key="1">
    <source>
        <dbReference type="EMBL" id="KAF7632355.1"/>
    </source>
</evidence>
<gene>
    <name evidence="1" type="ORF">Mgra_00008281</name>
</gene>
<organism evidence="1 2">
    <name type="scientific">Meloidogyne graminicola</name>
    <dbReference type="NCBI Taxonomy" id="189291"/>
    <lineage>
        <taxon>Eukaryota</taxon>
        <taxon>Metazoa</taxon>
        <taxon>Ecdysozoa</taxon>
        <taxon>Nematoda</taxon>
        <taxon>Chromadorea</taxon>
        <taxon>Rhabditida</taxon>
        <taxon>Tylenchina</taxon>
        <taxon>Tylenchomorpha</taxon>
        <taxon>Tylenchoidea</taxon>
        <taxon>Meloidogynidae</taxon>
        <taxon>Meloidogyninae</taxon>
        <taxon>Meloidogyne</taxon>
    </lineage>
</organism>
<comment type="caution">
    <text evidence="1">The sequence shown here is derived from an EMBL/GenBank/DDBJ whole genome shotgun (WGS) entry which is preliminary data.</text>
</comment>
<protein>
    <submittedName>
        <fullName evidence="1">Uncharacterized protein</fullName>
    </submittedName>
</protein>
<dbReference type="Proteomes" id="UP000605970">
    <property type="component" value="Unassembled WGS sequence"/>
</dbReference>
<dbReference type="AlphaFoldDB" id="A0A8S9ZGF4"/>
<reference evidence="1" key="1">
    <citation type="journal article" date="2020" name="Ecol. Evol.">
        <title>Genome structure and content of the rice root-knot nematode (Meloidogyne graminicola).</title>
        <authorList>
            <person name="Phan N.T."/>
            <person name="Danchin E.G.J."/>
            <person name="Klopp C."/>
            <person name="Perfus-Barbeoch L."/>
            <person name="Kozlowski D.K."/>
            <person name="Koutsovoulos G.D."/>
            <person name="Lopez-Roques C."/>
            <person name="Bouchez O."/>
            <person name="Zahm M."/>
            <person name="Besnard G."/>
            <person name="Bellafiore S."/>
        </authorList>
    </citation>
    <scope>NUCLEOTIDE SEQUENCE</scope>
    <source>
        <strain evidence="1">VN-18</strain>
    </source>
</reference>
<dbReference type="EMBL" id="JABEBT010000105">
    <property type="protein sequence ID" value="KAF7632355.1"/>
    <property type="molecule type" value="Genomic_DNA"/>
</dbReference>
<sequence length="67" mass="7155">MFVLATIPSTNVSAITVDDSEDCFAGLPETSVDGDVDVCEDDDEEEEGSCPSYDSFHGLKILPIVIT</sequence>
<keyword evidence="2" id="KW-1185">Reference proteome</keyword>
<accession>A0A8S9ZGF4</accession>
<proteinExistence type="predicted"/>
<name>A0A8S9ZGF4_9BILA</name>
<evidence type="ECO:0000313" key="2">
    <source>
        <dbReference type="Proteomes" id="UP000605970"/>
    </source>
</evidence>